<feature type="transmembrane region" description="Helical" evidence="1">
    <location>
        <begin position="35"/>
        <end position="52"/>
    </location>
</feature>
<evidence type="ECO:0000313" key="2">
    <source>
        <dbReference type="EMBL" id="MEG3437238.1"/>
    </source>
</evidence>
<keyword evidence="3" id="KW-1185">Reference proteome</keyword>
<evidence type="ECO:0000313" key="3">
    <source>
        <dbReference type="Proteomes" id="UP001328733"/>
    </source>
</evidence>
<keyword evidence="1" id="KW-0472">Membrane</keyword>
<reference evidence="2 3" key="1">
    <citation type="submission" date="2024-01" db="EMBL/GenBank/DDBJ databases">
        <title>Genomic insights into the taxonomy and metabolism of the cyanobacterium Pannus brasiliensis CCIBt3594.</title>
        <authorList>
            <person name="Machado M."/>
            <person name="Botero N.B."/>
            <person name="Andreote A.P.D."/>
            <person name="Feitosa A.M.T."/>
            <person name="Popin R."/>
            <person name="Sivonen K."/>
            <person name="Fiore M.F."/>
        </authorList>
    </citation>
    <scope>NUCLEOTIDE SEQUENCE [LARGE SCALE GENOMIC DNA]</scope>
    <source>
        <strain evidence="2 3">CCIBt3594</strain>
    </source>
</reference>
<keyword evidence="1" id="KW-0812">Transmembrane</keyword>
<dbReference type="AlphaFoldDB" id="A0AAW9QUI7"/>
<dbReference type="Proteomes" id="UP001328733">
    <property type="component" value="Unassembled WGS sequence"/>
</dbReference>
<accession>A0AAW9QUI7</accession>
<protein>
    <submittedName>
        <fullName evidence="2">Uncharacterized protein</fullName>
    </submittedName>
</protein>
<keyword evidence="1" id="KW-1133">Transmembrane helix</keyword>
<comment type="caution">
    <text evidence="2">The sequence shown here is derived from an EMBL/GenBank/DDBJ whole genome shotgun (WGS) entry which is preliminary data.</text>
</comment>
<gene>
    <name evidence="2" type="ORF">V0288_08920</name>
</gene>
<sequence length="60" mass="6441">MIAVKIAIICALVLVVVKFIASAFGKGDIPLLNQAVTVILGLFIAFEVLQLGRTMIEKIN</sequence>
<organism evidence="2 3">
    <name type="scientific">Pannus brasiliensis CCIBt3594</name>
    <dbReference type="NCBI Taxonomy" id="1427578"/>
    <lineage>
        <taxon>Bacteria</taxon>
        <taxon>Bacillati</taxon>
        <taxon>Cyanobacteriota</taxon>
        <taxon>Cyanophyceae</taxon>
        <taxon>Oscillatoriophycideae</taxon>
        <taxon>Chroococcales</taxon>
        <taxon>Microcystaceae</taxon>
        <taxon>Pannus</taxon>
    </lineage>
</organism>
<evidence type="ECO:0000256" key="1">
    <source>
        <dbReference type="SAM" id="Phobius"/>
    </source>
</evidence>
<proteinExistence type="predicted"/>
<dbReference type="EMBL" id="JBAFSM010000013">
    <property type="protein sequence ID" value="MEG3437238.1"/>
    <property type="molecule type" value="Genomic_DNA"/>
</dbReference>
<name>A0AAW9QUI7_9CHRO</name>
<dbReference type="RefSeq" id="WP_332864720.1">
    <property type="nucleotide sequence ID" value="NZ_JBAFSM010000013.1"/>
</dbReference>